<organism evidence="3 4">
    <name type="scientific">Pararoseomonas baculiformis</name>
    <dbReference type="NCBI Taxonomy" id="2820812"/>
    <lineage>
        <taxon>Bacteria</taxon>
        <taxon>Pseudomonadati</taxon>
        <taxon>Pseudomonadota</taxon>
        <taxon>Alphaproteobacteria</taxon>
        <taxon>Acetobacterales</taxon>
        <taxon>Acetobacteraceae</taxon>
        <taxon>Pararoseomonas</taxon>
    </lineage>
</organism>
<protein>
    <submittedName>
        <fullName evidence="3">PEP-CTERM sorting domain-containing protein</fullName>
    </submittedName>
</protein>
<dbReference type="NCBIfam" id="TIGR02595">
    <property type="entry name" value="PEP_CTERM"/>
    <property type="match status" value="1"/>
</dbReference>
<dbReference type="EMBL" id="JAGIZB010000018">
    <property type="protein sequence ID" value="MBP0446582.1"/>
    <property type="molecule type" value="Genomic_DNA"/>
</dbReference>
<proteinExistence type="predicted"/>
<dbReference type="Pfam" id="PF07589">
    <property type="entry name" value="PEP-CTERM"/>
    <property type="match status" value="1"/>
</dbReference>
<comment type="caution">
    <text evidence="3">The sequence shown here is derived from an EMBL/GenBank/DDBJ whole genome shotgun (WGS) entry which is preliminary data.</text>
</comment>
<feature type="signal peptide" evidence="1">
    <location>
        <begin position="1"/>
        <end position="25"/>
    </location>
</feature>
<feature type="chain" id="PRO_5045520810" evidence="1">
    <location>
        <begin position="26"/>
        <end position="199"/>
    </location>
</feature>
<dbReference type="RefSeq" id="WP_209380846.1">
    <property type="nucleotide sequence ID" value="NZ_JAGIZB010000018.1"/>
</dbReference>
<dbReference type="InterPro" id="IPR013424">
    <property type="entry name" value="Ice-binding_C"/>
</dbReference>
<sequence length="199" mass="19854">MLLNMKALALTTGVALLSMAAPAHADVILSFNQVTPAPSSAASFSGRAVLTDDAFANGGTLSYSLDSSGATVTGAEGVISLFVSAVIQGFSLTLSDQDFLQPGAFPAGTTATATITTAPGGLPFGSINVDNPLFSLDVTLAGASFSGLFSSGFLCTTAPCSFTGETTVAIPEPASMALLGAGLLGLGMLRRRKPAENVA</sequence>
<accession>A0ABS4AHR9</accession>
<evidence type="ECO:0000313" key="3">
    <source>
        <dbReference type="EMBL" id="MBP0446582.1"/>
    </source>
</evidence>
<gene>
    <name evidence="3" type="ORF">J8J14_17545</name>
</gene>
<keyword evidence="4" id="KW-1185">Reference proteome</keyword>
<dbReference type="Proteomes" id="UP000681594">
    <property type="component" value="Unassembled WGS sequence"/>
</dbReference>
<evidence type="ECO:0000259" key="2">
    <source>
        <dbReference type="Pfam" id="PF07589"/>
    </source>
</evidence>
<evidence type="ECO:0000313" key="4">
    <source>
        <dbReference type="Proteomes" id="UP000681594"/>
    </source>
</evidence>
<keyword evidence="1" id="KW-0732">Signal</keyword>
<reference evidence="3 4" key="1">
    <citation type="submission" date="2021-03" db="EMBL/GenBank/DDBJ databases">
        <authorList>
            <person name="So Y."/>
        </authorList>
    </citation>
    <scope>NUCLEOTIDE SEQUENCE [LARGE SCALE GENOMIC DNA]</scope>
    <source>
        <strain evidence="3 4">SSH11</strain>
    </source>
</reference>
<name>A0ABS4AHR9_9PROT</name>
<feature type="domain" description="Ice-binding protein C-terminal" evidence="2">
    <location>
        <begin position="169"/>
        <end position="192"/>
    </location>
</feature>
<evidence type="ECO:0000256" key="1">
    <source>
        <dbReference type="SAM" id="SignalP"/>
    </source>
</evidence>